<dbReference type="AlphaFoldDB" id="A0A927B5T4"/>
<dbReference type="EMBL" id="JACXAA010000010">
    <property type="protein sequence ID" value="MBD2755924.1"/>
    <property type="molecule type" value="Genomic_DNA"/>
</dbReference>
<dbReference type="RefSeq" id="WP_191041548.1">
    <property type="nucleotide sequence ID" value="NZ_JACXAA010000010.1"/>
</dbReference>
<gene>
    <name evidence="1" type="ORF">IC230_23700</name>
</gene>
<evidence type="ECO:0000313" key="2">
    <source>
        <dbReference type="Proteomes" id="UP000653797"/>
    </source>
</evidence>
<proteinExistence type="predicted"/>
<keyword evidence="2" id="KW-1185">Reference proteome</keyword>
<reference evidence="1" key="1">
    <citation type="submission" date="2020-09" db="EMBL/GenBank/DDBJ databases">
        <authorList>
            <person name="Kim M.K."/>
        </authorList>
    </citation>
    <scope>NUCLEOTIDE SEQUENCE</scope>
    <source>
        <strain evidence="1">BT704</strain>
    </source>
</reference>
<organism evidence="1 2">
    <name type="scientific">Spirosoma validum</name>
    <dbReference type="NCBI Taxonomy" id="2771355"/>
    <lineage>
        <taxon>Bacteria</taxon>
        <taxon>Pseudomonadati</taxon>
        <taxon>Bacteroidota</taxon>
        <taxon>Cytophagia</taxon>
        <taxon>Cytophagales</taxon>
        <taxon>Cytophagaceae</taxon>
        <taxon>Spirosoma</taxon>
    </lineage>
</organism>
<dbReference type="Proteomes" id="UP000653797">
    <property type="component" value="Unassembled WGS sequence"/>
</dbReference>
<name>A0A927B5T4_9BACT</name>
<sequence length="76" mass="8096">MPEPSTLYGTSPITIVVDVIGVNGVATSGQATGMVTKDSKTSLSSPGSATIVNNRPVENNAWIFDPNSDRSRLYRR</sequence>
<accession>A0A927B5T4</accession>
<protein>
    <submittedName>
        <fullName evidence="1">Uncharacterized protein</fullName>
    </submittedName>
</protein>
<comment type="caution">
    <text evidence="1">The sequence shown here is derived from an EMBL/GenBank/DDBJ whole genome shotgun (WGS) entry which is preliminary data.</text>
</comment>
<evidence type="ECO:0000313" key="1">
    <source>
        <dbReference type="EMBL" id="MBD2755924.1"/>
    </source>
</evidence>